<dbReference type="InterPro" id="IPR003142">
    <property type="entry name" value="BPL_C"/>
</dbReference>
<dbReference type="EC" id="6.3.4.15" evidence="5"/>
<dbReference type="KEGG" id="dcp:RN607_03450"/>
<dbReference type="PANTHER" id="PTHR12835:SF5">
    <property type="entry name" value="BIOTIN--PROTEIN LIGASE"/>
    <property type="match status" value="1"/>
</dbReference>
<dbReference type="Pfam" id="PF03099">
    <property type="entry name" value="BPL_LplA_LipB"/>
    <property type="match status" value="1"/>
</dbReference>
<dbReference type="CDD" id="cd16442">
    <property type="entry name" value="BPL"/>
    <property type="match status" value="1"/>
</dbReference>
<dbReference type="PROSITE" id="PS51733">
    <property type="entry name" value="BPL_LPL_CATALYTIC"/>
    <property type="match status" value="1"/>
</dbReference>
<dbReference type="AlphaFoldDB" id="A0AA96FGF3"/>
<accession>A0AA96FGF3</accession>
<dbReference type="InterPro" id="IPR045864">
    <property type="entry name" value="aa-tRNA-synth_II/BPL/LPL"/>
</dbReference>
<gene>
    <name evidence="7" type="ORF">RN607_03450</name>
</gene>
<dbReference type="Proteomes" id="UP001303408">
    <property type="component" value="Chromosome"/>
</dbReference>
<keyword evidence="4" id="KW-0092">Biotin</keyword>
<dbReference type="NCBIfam" id="TIGR00121">
    <property type="entry name" value="birA_ligase"/>
    <property type="match status" value="1"/>
</dbReference>
<evidence type="ECO:0000256" key="2">
    <source>
        <dbReference type="ARBA" id="ARBA00022741"/>
    </source>
</evidence>
<proteinExistence type="predicted"/>
<dbReference type="GO" id="GO:0004077">
    <property type="term" value="F:biotin--[biotin carboxyl-carrier protein] ligase activity"/>
    <property type="evidence" value="ECO:0007669"/>
    <property type="project" value="UniProtKB-EC"/>
</dbReference>
<dbReference type="SUPFAM" id="SSF55681">
    <property type="entry name" value="Class II aaRS and biotin synthetases"/>
    <property type="match status" value="1"/>
</dbReference>
<protein>
    <recommendedName>
        <fullName evidence="5">biotin--[biotin carboxyl-carrier protein] ligase</fullName>
        <ecNumber evidence="5">6.3.4.15</ecNumber>
    </recommendedName>
</protein>
<keyword evidence="1 7" id="KW-0436">Ligase</keyword>
<dbReference type="PANTHER" id="PTHR12835">
    <property type="entry name" value="BIOTIN PROTEIN LIGASE"/>
    <property type="match status" value="1"/>
</dbReference>
<reference evidence="7" key="1">
    <citation type="submission" date="2023-09" db="EMBL/GenBank/DDBJ databases">
        <title>Demequina sp. a novel bacteria isolated from Capsicum annuum.</title>
        <authorList>
            <person name="Humaira Z."/>
            <person name="Lee J."/>
            <person name="Cho D."/>
        </authorList>
    </citation>
    <scope>NUCLEOTIDE SEQUENCE</scope>
    <source>
        <strain evidence="7">PMTSA13</strain>
    </source>
</reference>
<evidence type="ECO:0000256" key="4">
    <source>
        <dbReference type="ARBA" id="ARBA00023267"/>
    </source>
</evidence>
<dbReference type="InterPro" id="IPR004143">
    <property type="entry name" value="BPL_LPL_catalytic"/>
</dbReference>
<dbReference type="SUPFAM" id="SSF50037">
    <property type="entry name" value="C-terminal domain of transcriptional repressors"/>
    <property type="match status" value="1"/>
</dbReference>
<keyword evidence="2" id="KW-0547">Nucleotide-binding</keyword>
<organism evidence="7">
    <name type="scientific">Demequina capsici</name>
    <dbReference type="NCBI Taxonomy" id="3075620"/>
    <lineage>
        <taxon>Bacteria</taxon>
        <taxon>Bacillati</taxon>
        <taxon>Actinomycetota</taxon>
        <taxon>Actinomycetes</taxon>
        <taxon>Micrococcales</taxon>
        <taxon>Demequinaceae</taxon>
        <taxon>Demequina</taxon>
    </lineage>
</organism>
<evidence type="ECO:0000256" key="1">
    <source>
        <dbReference type="ARBA" id="ARBA00022598"/>
    </source>
</evidence>
<dbReference type="RefSeq" id="WP_313544366.1">
    <property type="nucleotide sequence ID" value="NZ_CP134880.1"/>
</dbReference>
<dbReference type="InterPro" id="IPR004408">
    <property type="entry name" value="Biotin_CoA_COase_ligase"/>
</dbReference>
<sequence>MTRGRPALTTDTVAPLIVPSGPIALAAVVPEEPSTNTALAAALREDPQAWPHMSAYIADHQTAGRGRAGRVWETPAGTSLTVSWVIRPSASGPDLAWAPLVVGLAAVRAARSLGADAWIKWPNDVVVASGVGDVPGWGRWRKLAGILCEVVGDAVVAGTGVNVLQAADELPVPHAVSFAALGAEASRLDVLGALGRELRDAVAEWDADPTTVRHAVEAICATLGWDVAVDAGTGTPVAGRAVGLSEEGALIVEGRSGTRTAVLAGDVRVRRS</sequence>
<dbReference type="Pfam" id="PF02237">
    <property type="entry name" value="BPL_C"/>
    <property type="match status" value="1"/>
</dbReference>
<evidence type="ECO:0000313" key="7">
    <source>
        <dbReference type="EMBL" id="WNM28070.1"/>
    </source>
</evidence>
<dbReference type="EMBL" id="CP134880">
    <property type="protein sequence ID" value="WNM28070.1"/>
    <property type="molecule type" value="Genomic_DNA"/>
</dbReference>
<evidence type="ECO:0000259" key="6">
    <source>
        <dbReference type="PROSITE" id="PS51733"/>
    </source>
</evidence>
<dbReference type="GO" id="GO:0005524">
    <property type="term" value="F:ATP binding"/>
    <property type="evidence" value="ECO:0007669"/>
    <property type="project" value="UniProtKB-KW"/>
</dbReference>
<dbReference type="Gene3D" id="2.30.30.100">
    <property type="match status" value="1"/>
</dbReference>
<dbReference type="GO" id="GO:0005737">
    <property type="term" value="C:cytoplasm"/>
    <property type="evidence" value="ECO:0007669"/>
    <property type="project" value="TreeGrafter"/>
</dbReference>
<evidence type="ECO:0000256" key="3">
    <source>
        <dbReference type="ARBA" id="ARBA00022840"/>
    </source>
</evidence>
<evidence type="ECO:0000256" key="5">
    <source>
        <dbReference type="ARBA" id="ARBA00024227"/>
    </source>
</evidence>
<dbReference type="Gene3D" id="3.30.930.10">
    <property type="entry name" value="Bira Bifunctional Protein, Domain 2"/>
    <property type="match status" value="1"/>
</dbReference>
<feature type="domain" description="BPL/LPL catalytic" evidence="6">
    <location>
        <begin position="21"/>
        <end position="206"/>
    </location>
</feature>
<keyword evidence="3" id="KW-0067">ATP-binding</keyword>
<name>A0AA96FGF3_9MICO</name>
<dbReference type="InterPro" id="IPR008988">
    <property type="entry name" value="Transcriptional_repressor_C"/>
</dbReference>